<dbReference type="Pfam" id="PF05483">
    <property type="entry name" value="SCP-1"/>
    <property type="match status" value="2"/>
</dbReference>
<feature type="region of interest" description="Disordered" evidence="2">
    <location>
        <begin position="1"/>
        <end position="44"/>
    </location>
</feature>
<gene>
    <name evidence="4" type="primary">LOC102805622</name>
</gene>
<evidence type="ECO:0000313" key="4">
    <source>
        <dbReference type="RefSeq" id="XP_006821519.1"/>
    </source>
</evidence>
<keyword evidence="1" id="KW-0175">Coiled coil</keyword>
<feature type="compositionally biased region" description="Basic and acidic residues" evidence="2">
    <location>
        <begin position="1"/>
        <end position="13"/>
    </location>
</feature>
<accession>A0ABM0MNC8</accession>
<feature type="region of interest" description="Disordered" evidence="2">
    <location>
        <begin position="994"/>
        <end position="1045"/>
    </location>
</feature>
<feature type="compositionally biased region" description="Polar residues" evidence="2">
    <location>
        <begin position="19"/>
        <end position="33"/>
    </location>
</feature>
<evidence type="ECO:0000256" key="1">
    <source>
        <dbReference type="SAM" id="Coils"/>
    </source>
</evidence>
<dbReference type="Proteomes" id="UP000694865">
    <property type="component" value="Unplaced"/>
</dbReference>
<dbReference type="RefSeq" id="XP_006821519.1">
    <property type="nucleotide sequence ID" value="XM_006821456.1"/>
</dbReference>
<evidence type="ECO:0000256" key="2">
    <source>
        <dbReference type="SAM" id="MobiDB-lite"/>
    </source>
</evidence>
<evidence type="ECO:0000313" key="3">
    <source>
        <dbReference type="Proteomes" id="UP000694865"/>
    </source>
</evidence>
<feature type="compositionally biased region" description="Polar residues" evidence="2">
    <location>
        <begin position="826"/>
        <end position="850"/>
    </location>
</feature>
<dbReference type="Gene3D" id="1.10.287.1490">
    <property type="match status" value="1"/>
</dbReference>
<name>A0ABM0MNC8_SACKO</name>
<dbReference type="SUPFAM" id="SSF57997">
    <property type="entry name" value="Tropomyosin"/>
    <property type="match status" value="1"/>
</dbReference>
<feature type="region of interest" description="Disordered" evidence="2">
    <location>
        <begin position="749"/>
        <end position="781"/>
    </location>
</feature>
<dbReference type="InterPro" id="IPR008827">
    <property type="entry name" value="SYCP1"/>
</dbReference>
<proteinExistence type="predicted"/>
<dbReference type="GeneID" id="102805622"/>
<feature type="region of interest" description="Disordered" evidence="2">
    <location>
        <begin position="808"/>
        <end position="884"/>
    </location>
</feature>
<feature type="coiled-coil region" evidence="1">
    <location>
        <begin position="140"/>
        <end position="167"/>
    </location>
</feature>
<protein>
    <submittedName>
        <fullName evidence="4">Synaptonemal complex protein 1-like</fullName>
    </submittedName>
</protein>
<feature type="compositionally biased region" description="Basic and acidic residues" evidence="2">
    <location>
        <begin position="752"/>
        <end position="781"/>
    </location>
</feature>
<keyword evidence="3" id="KW-1185">Reference proteome</keyword>
<sequence length="1062" mass="122112">MQKTQQREHEKQPFFKPLNANSNNSNFFTMNVRESSSESTSNPASFFQFSTHSQNVAPSNNFNGQITSRPRVLPNTVAASPARPQQQIQIQSQQTTGSDKIAILHSRLNVEAEKIQKWKTTTEIEIRQKDKKIIDGQQTIESQRKSILELQLQSENLSAKLQEEMDNRVEIIQKIDATREMCNLLKDHTSKVQEKLSVCKKSKDDLEIQNKENMEHFQELSEQFKTLTLNHNNMVNDLSTKISDVQEENSKIKEEAHLQEIQMKEKYELLKAELINKDQKISEINEQLELKKEQISKLQDTSASLEQKLADSESLTDMQKNELIEAHNQIEERKEDITKLQDVKLGLEDTVNELRDNIMELASARDKLCESMKEFNKTSSEKQCELSQVQEELNKAKEYYEKEKKHDTVFIAQLEAQQHQLQGEISGLRDELKEALEREKNSYDKLDKVRQQLDSTSSEHNSVVQDLQKVTEEKIILENKLEESAEEIDQLKKDVKESHSTIEDLEQTLKSDDKEKKNLKDELADLRTNLTNKDVEAKTKLVQEQKTIKDLDHEISTLTRQTTTLENKNKNLQEQITNKNKQNKELNQELKSFKSQLKSKAKELDKLSDTVDKLQTELLKQEEMAEELSKLKGDLTEKEDAVAALENEVKAKQLEKLALEKETKELRKQTETAVKEHTEAKQSFEHKIEEVSDTLHKYKNENEKIVMIKDKEIEELTQRIEEQAGSKNLMKEKEQCISKLKKKIEMLENEEDARMKEVDKIRKENETQKNKLDKLEKENENKIDELERLGNELDEFKKKLEDAEKEKLMAKCTSAPGKPVPATPLSAKQSSSVMRTPKSTQALHSNTPTTLLKVRPCVKPSTPLGRTPPHKTPQSILKPVGSINKKRRVMFASDNGDYDDDSDSSTSQLMELDHDQIDIDHMVPSQTTSVHLSGSGRKSMAMVLPAAREDAMKPVPRGKPVSRTKKMKPKETDSDFVDSELSKFKKLFPGDDDDTTMYGDSVTQETKGKKTKKNVKKTPKKVCKVKGFGDSPKTPKKKKKNEDDENLSWFDTDAVYGFFDED</sequence>
<feature type="compositionally biased region" description="Basic residues" evidence="2">
    <location>
        <begin position="1009"/>
        <end position="1024"/>
    </location>
</feature>
<dbReference type="PANTHER" id="PTHR46918">
    <property type="entry name" value="SYNAPTONEMAL COMPLEX PROTEIN 1"/>
    <property type="match status" value="1"/>
</dbReference>
<organism evidence="3 4">
    <name type="scientific">Saccoglossus kowalevskii</name>
    <name type="common">Acorn worm</name>
    <dbReference type="NCBI Taxonomy" id="10224"/>
    <lineage>
        <taxon>Eukaryota</taxon>
        <taxon>Metazoa</taxon>
        <taxon>Hemichordata</taxon>
        <taxon>Enteropneusta</taxon>
        <taxon>Harrimaniidae</taxon>
        <taxon>Saccoglossus</taxon>
    </lineage>
</organism>
<reference evidence="4" key="1">
    <citation type="submission" date="2025-08" db="UniProtKB">
        <authorList>
            <consortium name="RefSeq"/>
        </authorList>
    </citation>
    <scope>IDENTIFICATION</scope>
    <source>
        <tissue evidence="4">Testes</tissue>
    </source>
</reference>
<feature type="region of interest" description="Disordered" evidence="2">
    <location>
        <begin position="947"/>
        <end position="975"/>
    </location>
</feature>
<dbReference type="PANTHER" id="PTHR46918:SF1">
    <property type="entry name" value="SYNAPTONEMAL COMPLEX PROTEIN 1"/>
    <property type="match status" value="1"/>
</dbReference>